<proteinExistence type="inferred from homology"/>
<evidence type="ECO:0000313" key="8">
    <source>
        <dbReference type="Proteomes" id="UP000800235"/>
    </source>
</evidence>
<reference evidence="7" key="1">
    <citation type="journal article" date="2020" name="Stud. Mycol.">
        <title>101 Dothideomycetes genomes: a test case for predicting lifestyles and emergence of pathogens.</title>
        <authorList>
            <person name="Haridas S."/>
            <person name="Albert R."/>
            <person name="Binder M."/>
            <person name="Bloem J."/>
            <person name="Labutti K."/>
            <person name="Salamov A."/>
            <person name="Andreopoulos B."/>
            <person name="Baker S."/>
            <person name="Barry K."/>
            <person name="Bills G."/>
            <person name="Bluhm B."/>
            <person name="Cannon C."/>
            <person name="Castanera R."/>
            <person name="Culley D."/>
            <person name="Daum C."/>
            <person name="Ezra D."/>
            <person name="Gonzalez J."/>
            <person name="Henrissat B."/>
            <person name="Kuo A."/>
            <person name="Liang C."/>
            <person name="Lipzen A."/>
            <person name="Lutzoni F."/>
            <person name="Magnuson J."/>
            <person name="Mondo S."/>
            <person name="Nolan M."/>
            <person name="Ohm R."/>
            <person name="Pangilinan J."/>
            <person name="Park H.-J."/>
            <person name="Ramirez L."/>
            <person name="Alfaro M."/>
            <person name="Sun H."/>
            <person name="Tritt A."/>
            <person name="Yoshinaga Y."/>
            <person name="Zwiers L.-H."/>
            <person name="Turgeon B."/>
            <person name="Goodwin S."/>
            <person name="Spatafora J."/>
            <person name="Crous P."/>
            <person name="Grigoriev I."/>
        </authorList>
    </citation>
    <scope>NUCLEOTIDE SEQUENCE</scope>
    <source>
        <strain evidence="7">CBS 130266</strain>
    </source>
</reference>
<evidence type="ECO:0000256" key="4">
    <source>
        <dbReference type="ARBA" id="ARBA00022454"/>
    </source>
</evidence>
<dbReference type="EMBL" id="MU007012">
    <property type="protein sequence ID" value="KAF2435635.1"/>
    <property type="molecule type" value="Genomic_DNA"/>
</dbReference>
<evidence type="ECO:0000256" key="2">
    <source>
        <dbReference type="ARBA" id="ARBA00004584"/>
    </source>
</evidence>
<sequence length="294" mass="32749">MELVQVPDSQLDGDIAVIRTQIESLRHRRSLLANTLLSNRKIQQRLKLKHAKATATSSSLPTITLALQQTEDQTEDQASINASNLYRTCSGITAFRVKDPDPNSLDSGHVLGVRIDVFSTTDRRFITPYYLLLNYRPETGSSALQIHKHTIPTFVPLPKLAVKYLPHRDSTGSTSQERVQNLPALVRALRRELVSYHKRLAAWEVLRTDLKTNKALDPAGTEFEIELSDTSIARLKVDAKGNIENAVVRSRSDAKYDELPDNAGKRQRGLERAILGAGGRIEGLADRLKDHTAS</sequence>
<keyword evidence="4" id="KW-0158">Chromosome</keyword>
<evidence type="ECO:0000256" key="3">
    <source>
        <dbReference type="ARBA" id="ARBA00007321"/>
    </source>
</evidence>
<comment type="similarity">
    <text evidence="3">Belongs to the CENP-O/MCM21 family.</text>
</comment>
<keyword evidence="5" id="KW-0539">Nucleus</keyword>
<dbReference type="PANTHER" id="PTHR14582:SF1">
    <property type="entry name" value="CENTROMERE PROTEIN O"/>
    <property type="match status" value="1"/>
</dbReference>
<accession>A0A9P4U379</accession>
<comment type="caution">
    <text evidence="7">The sequence shown here is derived from an EMBL/GenBank/DDBJ whole genome shotgun (WGS) entry which is preliminary data.</text>
</comment>
<evidence type="ECO:0008006" key="9">
    <source>
        <dbReference type="Google" id="ProtNLM"/>
    </source>
</evidence>
<evidence type="ECO:0000256" key="6">
    <source>
        <dbReference type="ARBA" id="ARBA00023328"/>
    </source>
</evidence>
<dbReference type="Proteomes" id="UP000800235">
    <property type="component" value="Unassembled WGS sequence"/>
</dbReference>
<dbReference type="GO" id="GO:0031511">
    <property type="term" value="C:Mis6-Sim4 complex"/>
    <property type="evidence" value="ECO:0007669"/>
    <property type="project" value="TreeGrafter"/>
</dbReference>
<evidence type="ECO:0000313" key="7">
    <source>
        <dbReference type="EMBL" id="KAF2435635.1"/>
    </source>
</evidence>
<dbReference type="GO" id="GO:0005634">
    <property type="term" value="C:nucleus"/>
    <property type="evidence" value="ECO:0007669"/>
    <property type="project" value="UniProtKB-SubCell"/>
</dbReference>
<protein>
    <recommendedName>
        <fullName evidence="9">Cenp-O kinetochore centromere component</fullName>
    </recommendedName>
</protein>
<name>A0A9P4U379_9PEZI</name>
<keyword evidence="6" id="KW-0137">Centromere</keyword>
<organism evidence="7 8">
    <name type="scientific">Tothia fuscella</name>
    <dbReference type="NCBI Taxonomy" id="1048955"/>
    <lineage>
        <taxon>Eukaryota</taxon>
        <taxon>Fungi</taxon>
        <taxon>Dikarya</taxon>
        <taxon>Ascomycota</taxon>
        <taxon>Pezizomycotina</taxon>
        <taxon>Dothideomycetes</taxon>
        <taxon>Pleosporomycetidae</taxon>
        <taxon>Venturiales</taxon>
        <taxon>Cylindrosympodiaceae</taxon>
        <taxon>Tothia</taxon>
    </lineage>
</organism>
<dbReference type="AlphaFoldDB" id="A0A9P4U379"/>
<dbReference type="PANTHER" id="PTHR14582">
    <property type="entry name" value="INNER KINETOCHORE SUBUNIT MAL2"/>
    <property type="match status" value="1"/>
</dbReference>
<dbReference type="OrthoDB" id="10050372at2759"/>
<dbReference type="Pfam" id="PF09496">
    <property type="entry name" value="CENP-O"/>
    <property type="match status" value="1"/>
</dbReference>
<keyword evidence="8" id="KW-1185">Reference proteome</keyword>
<evidence type="ECO:0000256" key="5">
    <source>
        <dbReference type="ARBA" id="ARBA00023242"/>
    </source>
</evidence>
<evidence type="ECO:0000256" key="1">
    <source>
        <dbReference type="ARBA" id="ARBA00004123"/>
    </source>
</evidence>
<comment type="subcellular location">
    <subcellularLocation>
        <location evidence="2">Chromosome</location>
        <location evidence="2">Centromere</location>
    </subcellularLocation>
    <subcellularLocation>
        <location evidence="1">Nucleus</location>
    </subcellularLocation>
</comment>
<gene>
    <name evidence="7" type="ORF">EJ08DRAFT_282694</name>
</gene>
<dbReference type="InterPro" id="IPR018464">
    <property type="entry name" value="CENP-O"/>
</dbReference>